<dbReference type="Proteomes" id="UP001500755">
    <property type="component" value="Unassembled WGS sequence"/>
</dbReference>
<keyword evidence="2" id="KW-1185">Reference proteome</keyword>
<dbReference type="Pfam" id="PF09754">
    <property type="entry name" value="PAC2"/>
    <property type="match status" value="1"/>
</dbReference>
<dbReference type="RefSeq" id="WP_344310682.1">
    <property type="nucleotide sequence ID" value="NZ_BAAANO010000035.1"/>
</dbReference>
<dbReference type="InterPro" id="IPR019151">
    <property type="entry name" value="Proteasome_assmbl_chaperone_2"/>
</dbReference>
<sequence length="278" mass="30500">MKFLPTDGHRLVVIAYEGWNDAGEAAVDTAHHLIEQWQLGLAEVHRCEEYFDMTFIRPVVKRTGHGPVVEWPRLQRWEGTITGTDVAAEVWVGVEPSYRWTAFVDIIRDRLTADDRVVLLGALLADVVHTRPLPVSATAETAELSERFAVDVAEYEGPVGIVGVAAALLLEKHIPAVSLWVAVPGYAAGGPSPKAILALLGAFEETTGLVVPQYDLVEESRAWELGTDQLVESDPDLAEHVARIEGMTDASELPEASGDAIAREFEKYLSRRRGDADR</sequence>
<name>A0ABP5F2H2_9MICO</name>
<dbReference type="PIRSF" id="PIRSF028754">
    <property type="entry name" value="UCP028754"/>
    <property type="match status" value="1"/>
</dbReference>
<gene>
    <name evidence="1" type="primary">parJ</name>
    <name evidence="1" type="ORF">GCM10009755_27810</name>
</gene>
<reference evidence="2" key="1">
    <citation type="journal article" date="2019" name="Int. J. Syst. Evol. Microbiol.">
        <title>The Global Catalogue of Microorganisms (GCM) 10K type strain sequencing project: providing services to taxonomists for standard genome sequencing and annotation.</title>
        <authorList>
            <consortium name="The Broad Institute Genomics Platform"/>
            <consortium name="The Broad Institute Genome Sequencing Center for Infectious Disease"/>
            <person name="Wu L."/>
            <person name="Ma J."/>
        </authorList>
    </citation>
    <scope>NUCLEOTIDE SEQUENCE [LARGE SCALE GENOMIC DNA]</scope>
    <source>
        <strain evidence="2">JCM 14546</strain>
    </source>
</reference>
<dbReference type="EMBL" id="BAAANO010000035">
    <property type="protein sequence ID" value="GAA2014514.1"/>
    <property type="molecule type" value="Genomic_DNA"/>
</dbReference>
<accession>A0ABP5F2H2</accession>
<dbReference type="Gene3D" id="3.40.50.10900">
    <property type="entry name" value="PAC-like subunit"/>
    <property type="match status" value="1"/>
</dbReference>
<organism evidence="1 2">
    <name type="scientific">Brevibacterium samyangense</name>
    <dbReference type="NCBI Taxonomy" id="366888"/>
    <lineage>
        <taxon>Bacteria</taxon>
        <taxon>Bacillati</taxon>
        <taxon>Actinomycetota</taxon>
        <taxon>Actinomycetes</taxon>
        <taxon>Micrococcales</taxon>
        <taxon>Brevibacteriaceae</taxon>
        <taxon>Brevibacterium</taxon>
    </lineage>
</organism>
<dbReference type="InterPro" id="IPR008492">
    <property type="entry name" value="Rv2714-like"/>
</dbReference>
<dbReference type="InterPro" id="IPR038389">
    <property type="entry name" value="PSMG2_sf"/>
</dbReference>
<dbReference type="SUPFAM" id="SSF159659">
    <property type="entry name" value="Cgl1923-like"/>
    <property type="match status" value="1"/>
</dbReference>
<comment type="caution">
    <text evidence="1">The sequence shown here is derived from an EMBL/GenBank/DDBJ whole genome shotgun (WGS) entry which is preliminary data.</text>
</comment>
<proteinExistence type="predicted"/>
<protein>
    <submittedName>
        <fullName evidence="1">Filament polymerization regulator ParJ</fullName>
    </submittedName>
</protein>
<evidence type="ECO:0000313" key="1">
    <source>
        <dbReference type="EMBL" id="GAA2014514.1"/>
    </source>
</evidence>
<evidence type="ECO:0000313" key="2">
    <source>
        <dbReference type="Proteomes" id="UP001500755"/>
    </source>
</evidence>